<evidence type="ECO:0008006" key="3">
    <source>
        <dbReference type="Google" id="ProtNLM"/>
    </source>
</evidence>
<keyword evidence="2" id="KW-1185">Reference proteome</keyword>
<dbReference type="PANTHER" id="PTHR46564:SF1">
    <property type="entry name" value="TRANSPOSASE"/>
    <property type="match status" value="1"/>
</dbReference>
<dbReference type="PANTHER" id="PTHR46564">
    <property type="entry name" value="TRANSPOSASE"/>
    <property type="match status" value="1"/>
</dbReference>
<evidence type="ECO:0000313" key="2">
    <source>
        <dbReference type="Proteomes" id="UP000037035"/>
    </source>
</evidence>
<dbReference type="VEuPathDB" id="FungiDB:VP01_1207g4"/>
<proteinExistence type="predicted"/>
<comment type="caution">
    <text evidence="1">The sequence shown here is derived from an EMBL/GenBank/DDBJ whole genome shotgun (WGS) entry which is preliminary data.</text>
</comment>
<protein>
    <recommendedName>
        <fullName evidence="3">Tc1-like transposase DDE domain-containing protein</fullName>
    </recommendedName>
</protein>
<reference evidence="1 2" key="1">
    <citation type="submission" date="2015-08" db="EMBL/GenBank/DDBJ databases">
        <title>Next Generation Sequencing and Analysis of the Genome of Puccinia sorghi L Schw, the Causal Agent of Maize Common Rust.</title>
        <authorList>
            <person name="Rochi L."/>
            <person name="Burguener G."/>
            <person name="Darino M."/>
            <person name="Turjanski A."/>
            <person name="Kreff E."/>
            <person name="Dieguez M.J."/>
            <person name="Sacco F."/>
        </authorList>
    </citation>
    <scope>NUCLEOTIDE SEQUENCE [LARGE SCALE GENOMIC DNA]</scope>
    <source>
        <strain evidence="1 2">RO10H11247</strain>
    </source>
</reference>
<dbReference type="EMBL" id="LAVV01002310">
    <property type="protein sequence ID" value="KNZ62921.1"/>
    <property type="molecule type" value="Genomic_DNA"/>
</dbReference>
<dbReference type="OrthoDB" id="2505980at2759"/>
<sequence>MELIETNCLIMRVLPDLSQMRVLFCQNPKQLSIFSGIGINGALAVIVCKDNFNARNEHFLKHNLLPHMDRYAGVNSILVCDNAHIHRGPREVRTNFTEVVTPSLLYKL</sequence>
<gene>
    <name evidence="1" type="ORF">VP01_1207g4</name>
</gene>
<evidence type="ECO:0000313" key="1">
    <source>
        <dbReference type="EMBL" id="KNZ62921.1"/>
    </source>
</evidence>
<accession>A0A0L6VQE1</accession>
<dbReference type="AlphaFoldDB" id="A0A0L6VQE1"/>
<dbReference type="Proteomes" id="UP000037035">
    <property type="component" value="Unassembled WGS sequence"/>
</dbReference>
<dbReference type="STRING" id="27349.A0A0L6VQE1"/>
<organism evidence="1 2">
    <name type="scientific">Puccinia sorghi</name>
    <dbReference type="NCBI Taxonomy" id="27349"/>
    <lineage>
        <taxon>Eukaryota</taxon>
        <taxon>Fungi</taxon>
        <taxon>Dikarya</taxon>
        <taxon>Basidiomycota</taxon>
        <taxon>Pucciniomycotina</taxon>
        <taxon>Pucciniomycetes</taxon>
        <taxon>Pucciniales</taxon>
        <taxon>Pucciniaceae</taxon>
        <taxon>Puccinia</taxon>
    </lineage>
</organism>
<name>A0A0L6VQE1_9BASI</name>